<feature type="transmembrane region" description="Helical" evidence="16">
    <location>
        <begin position="82"/>
        <end position="102"/>
    </location>
</feature>
<feature type="transmembrane region" description="Helical" evidence="16">
    <location>
        <begin position="151"/>
        <end position="169"/>
    </location>
</feature>
<keyword evidence="18" id="KW-1185">Reference proteome</keyword>
<evidence type="ECO:0000313" key="17">
    <source>
        <dbReference type="EMBL" id="MYN04230.1"/>
    </source>
</evidence>
<dbReference type="GO" id="GO:0012505">
    <property type="term" value="C:endomembrane system"/>
    <property type="evidence" value="ECO:0007669"/>
    <property type="project" value="UniProtKB-SubCell"/>
</dbReference>
<dbReference type="Gene3D" id="1.20.120.1760">
    <property type="match status" value="1"/>
</dbReference>
<evidence type="ECO:0000256" key="5">
    <source>
        <dbReference type="ARBA" id="ARBA00017171"/>
    </source>
</evidence>
<evidence type="ECO:0000256" key="4">
    <source>
        <dbReference type="ARBA" id="ARBA00013174"/>
    </source>
</evidence>
<feature type="transmembrane region" description="Helical" evidence="16">
    <location>
        <begin position="213"/>
        <end position="232"/>
    </location>
</feature>
<accession>A0A6N9HL52</accession>
<evidence type="ECO:0000256" key="15">
    <source>
        <dbReference type="RuleBase" id="RU003750"/>
    </source>
</evidence>
<feature type="transmembrane region" description="Helical" evidence="16">
    <location>
        <begin position="49"/>
        <end position="70"/>
    </location>
</feature>
<reference evidence="17 18" key="1">
    <citation type="submission" date="2019-12" db="EMBL/GenBank/DDBJ databases">
        <title>Novel species isolated from a subtropical stream in China.</title>
        <authorList>
            <person name="Lu H."/>
        </authorList>
    </citation>
    <scope>NUCLEOTIDE SEQUENCE [LARGE SCALE GENOMIC DNA]</scope>
    <source>
        <strain evidence="17 18">DS3</strain>
    </source>
</reference>
<dbReference type="GO" id="GO:0003882">
    <property type="term" value="F:CDP-diacylglycerol-serine O-phosphatidyltransferase activity"/>
    <property type="evidence" value="ECO:0007669"/>
    <property type="project" value="UniProtKB-EC"/>
</dbReference>
<dbReference type="GO" id="GO:0008654">
    <property type="term" value="P:phospholipid biosynthetic process"/>
    <property type="evidence" value="ECO:0007669"/>
    <property type="project" value="UniProtKB-KW"/>
</dbReference>
<evidence type="ECO:0000256" key="1">
    <source>
        <dbReference type="ARBA" id="ARBA00000287"/>
    </source>
</evidence>
<feature type="transmembrane region" description="Helical" evidence="16">
    <location>
        <begin position="122"/>
        <end position="139"/>
    </location>
</feature>
<evidence type="ECO:0000256" key="13">
    <source>
        <dbReference type="ARBA" id="ARBA00023264"/>
    </source>
</evidence>
<feature type="transmembrane region" description="Helical" evidence="16">
    <location>
        <begin position="239"/>
        <end position="256"/>
    </location>
</feature>
<dbReference type="AlphaFoldDB" id="A0A6N9HL52"/>
<comment type="caution">
    <text evidence="17">The sequence shown here is derived from an EMBL/GenBank/DDBJ whole genome shotgun (WGS) entry which is preliminary data.</text>
</comment>
<sequence length="295" mass="32151">MIDFSIRRFYANFLQDAFLFGRGKIGIPFLYHCQNLNTPRQQRLQRAKFALPSSVTLLSIACGFASIVISVDNAHYGFAQDYRLAAFLLVLAGIFDALDGFVARATGTSSEFGVQLDSIADVMNFGCAPAVLLYCYGFVQMGPADPTLLRIGGIAAFFFVACGALRLARFNVNVGRTDPKYFVGMPITAGAACVASVVVAWPQFPDTKLEGYLVVALLFVVGSLMVSTIRFPSSKQKKSAAALVLLAVNVGLLVWLRAYYFVLFFVVYIAVTVALNLAWRSGWKGIAPPQVFNDD</sequence>
<comment type="similarity">
    <text evidence="3 15">Belongs to the CDP-alcohol phosphatidyltransferase class-I family.</text>
</comment>
<dbReference type="PANTHER" id="PTHR14269:SF61">
    <property type="entry name" value="CDP-DIACYLGLYCEROL--SERINE O-PHOSPHATIDYLTRANSFERASE"/>
    <property type="match status" value="1"/>
</dbReference>
<proteinExistence type="inferred from homology"/>
<keyword evidence="13" id="KW-1208">Phospholipid metabolism</keyword>
<protein>
    <recommendedName>
        <fullName evidence="5">CDP-diacylglycerol--serine O-phosphatidyltransferase</fullName>
        <ecNumber evidence="4">2.7.8.8</ecNumber>
    </recommendedName>
    <alternativeName>
        <fullName evidence="14">Phosphatidylserine synthase</fullName>
    </alternativeName>
</protein>
<evidence type="ECO:0000256" key="3">
    <source>
        <dbReference type="ARBA" id="ARBA00010441"/>
    </source>
</evidence>
<evidence type="ECO:0000256" key="8">
    <source>
        <dbReference type="ARBA" id="ARBA00022692"/>
    </source>
</evidence>
<dbReference type="PANTHER" id="PTHR14269">
    <property type="entry name" value="CDP-DIACYLGLYCEROL--GLYCEROL-3-PHOSPHATE 3-PHOSPHATIDYLTRANSFERASE-RELATED"/>
    <property type="match status" value="1"/>
</dbReference>
<evidence type="ECO:0000256" key="12">
    <source>
        <dbReference type="ARBA" id="ARBA00023209"/>
    </source>
</evidence>
<dbReference type="EMBL" id="WWCJ01000015">
    <property type="protein sequence ID" value="MYN04230.1"/>
    <property type="molecule type" value="Genomic_DNA"/>
</dbReference>
<dbReference type="NCBIfam" id="TIGR00473">
    <property type="entry name" value="pssA"/>
    <property type="match status" value="1"/>
</dbReference>
<evidence type="ECO:0000256" key="10">
    <source>
        <dbReference type="ARBA" id="ARBA00023098"/>
    </source>
</evidence>
<keyword evidence="6" id="KW-0444">Lipid biosynthesis</keyword>
<evidence type="ECO:0000256" key="2">
    <source>
        <dbReference type="ARBA" id="ARBA00004127"/>
    </source>
</evidence>
<dbReference type="InterPro" id="IPR043130">
    <property type="entry name" value="CDP-OH_PTrfase_TM_dom"/>
</dbReference>
<dbReference type="InterPro" id="IPR048254">
    <property type="entry name" value="CDP_ALCOHOL_P_TRANSF_CS"/>
</dbReference>
<name>A0A6N9HL52_9BURK</name>
<dbReference type="EC" id="2.7.8.8" evidence="4"/>
<keyword evidence="12" id="KW-0594">Phospholipid biosynthesis</keyword>
<evidence type="ECO:0000256" key="7">
    <source>
        <dbReference type="ARBA" id="ARBA00022679"/>
    </source>
</evidence>
<comment type="catalytic activity">
    <reaction evidence="1">
        <text>a CDP-1,2-diacyl-sn-glycerol + L-serine = a 1,2-diacyl-sn-glycero-3-phospho-L-serine + CMP + H(+)</text>
        <dbReference type="Rhea" id="RHEA:16913"/>
        <dbReference type="ChEBI" id="CHEBI:15378"/>
        <dbReference type="ChEBI" id="CHEBI:33384"/>
        <dbReference type="ChEBI" id="CHEBI:57262"/>
        <dbReference type="ChEBI" id="CHEBI:58332"/>
        <dbReference type="ChEBI" id="CHEBI:60377"/>
        <dbReference type="EC" id="2.7.8.8"/>
    </reaction>
</comment>
<keyword evidence="10" id="KW-0443">Lipid metabolism</keyword>
<dbReference type="GO" id="GO:0016020">
    <property type="term" value="C:membrane"/>
    <property type="evidence" value="ECO:0007669"/>
    <property type="project" value="InterPro"/>
</dbReference>
<dbReference type="InterPro" id="IPR050324">
    <property type="entry name" value="CDP-alcohol_PTase-I"/>
</dbReference>
<evidence type="ECO:0000256" key="6">
    <source>
        <dbReference type="ARBA" id="ARBA00022516"/>
    </source>
</evidence>
<evidence type="ECO:0000313" key="18">
    <source>
        <dbReference type="Proteomes" id="UP000448575"/>
    </source>
</evidence>
<dbReference type="Proteomes" id="UP000448575">
    <property type="component" value="Unassembled WGS sequence"/>
</dbReference>
<organism evidence="17 18">
    <name type="scientific">Pseudoduganella guangdongensis</name>
    <dbReference type="NCBI Taxonomy" id="2692179"/>
    <lineage>
        <taxon>Bacteria</taxon>
        <taxon>Pseudomonadati</taxon>
        <taxon>Pseudomonadota</taxon>
        <taxon>Betaproteobacteria</taxon>
        <taxon>Burkholderiales</taxon>
        <taxon>Oxalobacteraceae</taxon>
        <taxon>Telluria group</taxon>
        <taxon>Pseudoduganella</taxon>
    </lineage>
</organism>
<gene>
    <name evidence="17" type="primary">pssA</name>
    <name evidence="17" type="ORF">GTP41_19240</name>
</gene>
<dbReference type="Pfam" id="PF01066">
    <property type="entry name" value="CDP-OH_P_transf"/>
    <property type="match status" value="1"/>
</dbReference>
<feature type="transmembrane region" description="Helical" evidence="16">
    <location>
        <begin position="262"/>
        <end position="279"/>
    </location>
</feature>
<evidence type="ECO:0000256" key="11">
    <source>
        <dbReference type="ARBA" id="ARBA00023136"/>
    </source>
</evidence>
<keyword evidence="11 16" id="KW-0472">Membrane</keyword>
<dbReference type="InterPro" id="IPR000462">
    <property type="entry name" value="CDP-OH_P_trans"/>
</dbReference>
<evidence type="ECO:0000256" key="16">
    <source>
        <dbReference type="SAM" id="Phobius"/>
    </source>
</evidence>
<dbReference type="InterPro" id="IPR004533">
    <property type="entry name" value="CDP-diaglyc--ser_O-PTrfase"/>
</dbReference>
<feature type="transmembrane region" description="Helical" evidence="16">
    <location>
        <begin position="181"/>
        <end position="201"/>
    </location>
</feature>
<dbReference type="PROSITE" id="PS00379">
    <property type="entry name" value="CDP_ALCOHOL_P_TRANSF"/>
    <property type="match status" value="1"/>
</dbReference>
<comment type="subcellular location">
    <subcellularLocation>
        <location evidence="2">Endomembrane system</location>
        <topology evidence="2">Multi-pass membrane protein</topology>
    </subcellularLocation>
</comment>
<evidence type="ECO:0000256" key="14">
    <source>
        <dbReference type="ARBA" id="ARBA00032361"/>
    </source>
</evidence>
<keyword evidence="9 16" id="KW-1133">Transmembrane helix</keyword>
<keyword evidence="8 16" id="KW-0812">Transmembrane</keyword>
<keyword evidence="7 15" id="KW-0808">Transferase</keyword>
<evidence type="ECO:0000256" key="9">
    <source>
        <dbReference type="ARBA" id="ARBA00022989"/>
    </source>
</evidence>